<organism evidence="1 2">
    <name type="scientific">Cichorium intybus</name>
    <name type="common">Chicory</name>
    <dbReference type="NCBI Taxonomy" id="13427"/>
    <lineage>
        <taxon>Eukaryota</taxon>
        <taxon>Viridiplantae</taxon>
        <taxon>Streptophyta</taxon>
        <taxon>Embryophyta</taxon>
        <taxon>Tracheophyta</taxon>
        <taxon>Spermatophyta</taxon>
        <taxon>Magnoliopsida</taxon>
        <taxon>eudicotyledons</taxon>
        <taxon>Gunneridae</taxon>
        <taxon>Pentapetalae</taxon>
        <taxon>asterids</taxon>
        <taxon>campanulids</taxon>
        <taxon>Asterales</taxon>
        <taxon>Asteraceae</taxon>
        <taxon>Cichorioideae</taxon>
        <taxon>Cichorieae</taxon>
        <taxon>Cichoriinae</taxon>
        <taxon>Cichorium</taxon>
    </lineage>
</organism>
<gene>
    <name evidence="1" type="ORF">L2E82_19470</name>
</gene>
<proteinExistence type="predicted"/>
<accession>A0ACB9FCN7</accession>
<reference evidence="2" key="1">
    <citation type="journal article" date="2022" name="Mol. Ecol. Resour.">
        <title>The genomes of chicory, endive, great burdock and yacon provide insights into Asteraceae palaeo-polyploidization history and plant inulin production.</title>
        <authorList>
            <person name="Fan W."/>
            <person name="Wang S."/>
            <person name="Wang H."/>
            <person name="Wang A."/>
            <person name="Jiang F."/>
            <person name="Liu H."/>
            <person name="Zhao H."/>
            <person name="Xu D."/>
            <person name="Zhang Y."/>
        </authorList>
    </citation>
    <scope>NUCLEOTIDE SEQUENCE [LARGE SCALE GENOMIC DNA]</scope>
    <source>
        <strain evidence="2">cv. Punajuju</strain>
    </source>
</reference>
<dbReference type="Proteomes" id="UP001055811">
    <property type="component" value="Linkage Group LG03"/>
</dbReference>
<keyword evidence="2" id="KW-1185">Reference proteome</keyword>
<reference evidence="1 2" key="2">
    <citation type="journal article" date="2022" name="Mol. Ecol. Resour.">
        <title>The genomes of chicory, endive, great burdock and yacon provide insights into Asteraceae paleo-polyploidization history and plant inulin production.</title>
        <authorList>
            <person name="Fan W."/>
            <person name="Wang S."/>
            <person name="Wang H."/>
            <person name="Wang A."/>
            <person name="Jiang F."/>
            <person name="Liu H."/>
            <person name="Zhao H."/>
            <person name="Xu D."/>
            <person name="Zhang Y."/>
        </authorList>
    </citation>
    <scope>NUCLEOTIDE SEQUENCE [LARGE SCALE GENOMIC DNA]</scope>
    <source>
        <strain evidence="2">cv. Punajuju</strain>
        <tissue evidence="1">Leaves</tissue>
    </source>
</reference>
<sequence length="137" mass="15617">MFSRAYNRNDYSLAVLGLLVLLSLALYDCCLPLYVSIPENEKSSRKFLLKLIIWCLYTALSIGFVYEFGYFLSFQITVALYAVVLVCSVFLLYKFVIVELVNDWKSRNSGEDAIGILENQRLDAGELKDSDSVMEKV</sequence>
<name>A0ACB9FCN7_CICIN</name>
<evidence type="ECO:0000313" key="2">
    <source>
        <dbReference type="Proteomes" id="UP001055811"/>
    </source>
</evidence>
<comment type="caution">
    <text evidence="1">The sequence shown here is derived from an EMBL/GenBank/DDBJ whole genome shotgun (WGS) entry which is preliminary data.</text>
</comment>
<evidence type="ECO:0000313" key="1">
    <source>
        <dbReference type="EMBL" id="KAI3768640.1"/>
    </source>
</evidence>
<protein>
    <submittedName>
        <fullName evidence="1">Uncharacterized protein</fullName>
    </submittedName>
</protein>
<dbReference type="EMBL" id="CM042011">
    <property type="protein sequence ID" value="KAI3768640.1"/>
    <property type="molecule type" value="Genomic_DNA"/>
</dbReference>